<dbReference type="EMBL" id="JAVFWL010000005">
    <property type="protein sequence ID" value="KAK6756093.1"/>
    <property type="molecule type" value="Genomic_DNA"/>
</dbReference>
<protein>
    <submittedName>
        <fullName evidence="1">Uncharacterized protein</fullName>
    </submittedName>
</protein>
<evidence type="ECO:0000313" key="2">
    <source>
        <dbReference type="Proteomes" id="UP001303046"/>
    </source>
</evidence>
<sequence length="159" mass="17777">MQIITLYNAINPLSSNVRNRSNTTQVTSSTCPTSKIAKVLWIAAVLLSVISCIVGDTYATETALLFLDCLSSSVHTDRGNPRSQHFRRAIRRKKKHYATVKVYSLPNDAVQRSSAVLESISRRDLPSFLTILTENMNDLMQKNCQSPPFFKIAMQADVI</sequence>
<keyword evidence="2" id="KW-1185">Reference proteome</keyword>
<reference evidence="1 2" key="1">
    <citation type="submission" date="2023-08" db="EMBL/GenBank/DDBJ databases">
        <title>A Necator americanus chromosomal reference genome.</title>
        <authorList>
            <person name="Ilik V."/>
            <person name="Petrzelkova K.J."/>
            <person name="Pardy F."/>
            <person name="Fuh T."/>
            <person name="Niatou-Singa F.S."/>
            <person name="Gouil Q."/>
            <person name="Baker L."/>
            <person name="Ritchie M.E."/>
            <person name="Jex A.R."/>
            <person name="Gazzola D."/>
            <person name="Li H."/>
            <person name="Toshio Fujiwara R."/>
            <person name="Zhan B."/>
            <person name="Aroian R.V."/>
            <person name="Pafco B."/>
            <person name="Schwarz E.M."/>
        </authorList>
    </citation>
    <scope>NUCLEOTIDE SEQUENCE [LARGE SCALE GENOMIC DNA]</scope>
    <source>
        <strain evidence="1 2">Aroian</strain>
        <tissue evidence="1">Whole animal</tissue>
    </source>
</reference>
<gene>
    <name evidence="1" type="primary">Necator_chrV.g19259</name>
    <name evidence="1" type="ORF">RB195_014467</name>
</gene>
<name>A0ABR1E0K7_NECAM</name>
<comment type="caution">
    <text evidence="1">The sequence shown here is derived from an EMBL/GenBank/DDBJ whole genome shotgun (WGS) entry which is preliminary data.</text>
</comment>
<evidence type="ECO:0000313" key="1">
    <source>
        <dbReference type="EMBL" id="KAK6756093.1"/>
    </source>
</evidence>
<accession>A0ABR1E0K7</accession>
<dbReference type="Proteomes" id="UP001303046">
    <property type="component" value="Unassembled WGS sequence"/>
</dbReference>
<organism evidence="1 2">
    <name type="scientific">Necator americanus</name>
    <name type="common">Human hookworm</name>
    <dbReference type="NCBI Taxonomy" id="51031"/>
    <lineage>
        <taxon>Eukaryota</taxon>
        <taxon>Metazoa</taxon>
        <taxon>Ecdysozoa</taxon>
        <taxon>Nematoda</taxon>
        <taxon>Chromadorea</taxon>
        <taxon>Rhabditida</taxon>
        <taxon>Rhabditina</taxon>
        <taxon>Rhabditomorpha</taxon>
        <taxon>Strongyloidea</taxon>
        <taxon>Ancylostomatidae</taxon>
        <taxon>Bunostominae</taxon>
        <taxon>Necator</taxon>
    </lineage>
</organism>
<proteinExistence type="predicted"/>